<dbReference type="SMART" id="SM00450">
    <property type="entry name" value="RHOD"/>
    <property type="match status" value="1"/>
</dbReference>
<evidence type="ECO:0000256" key="1">
    <source>
        <dbReference type="SAM" id="MobiDB-lite"/>
    </source>
</evidence>
<protein>
    <recommendedName>
        <fullName evidence="2">Rhodanese domain-containing protein</fullName>
    </recommendedName>
</protein>
<accession>A0A077WLG1</accession>
<dbReference type="GO" id="GO:0005737">
    <property type="term" value="C:cytoplasm"/>
    <property type="evidence" value="ECO:0007669"/>
    <property type="project" value="TreeGrafter"/>
</dbReference>
<dbReference type="InterPro" id="IPR036873">
    <property type="entry name" value="Rhodanese-like_dom_sf"/>
</dbReference>
<dbReference type="PROSITE" id="PS50206">
    <property type="entry name" value="RHODANESE_3"/>
    <property type="match status" value="1"/>
</dbReference>
<organism evidence="3">
    <name type="scientific">Lichtheimia ramosa</name>
    <dbReference type="NCBI Taxonomy" id="688394"/>
    <lineage>
        <taxon>Eukaryota</taxon>
        <taxon>Fungi</taxon>
        <taxon>Fungi incertae sedis</taxon>
        <taxon>Mucoromycota</taxon>
        <taxon>Mucoromycotina</taxon>
        <taxon>Mucoromycetes</taxon>
        <taxon>Mucorales</taxon>
        <taxon>Lichtheimiaceae</taxon>
        <taxon>Lichtheimia</taxon>
    </lineage>
</organism>
<evidence type="ECO:0000259" key="2">
    <source>
        <dbReference type="PROSITE" id="PS50206"/>
    </source>
</evidence>
<dbReference type="PANTHER" id="PTHR10828">
    <property type="entry name" value="M-PHASE INDUCER PHOSPHATASE DUAL SPECIFICITY PHOSPHATASE CDC25"/>
    <property type="match status" value="1"/>
</dbReference>
<dbReference type="OrthoDB" id="102559at2759"/>
<dbReference type="AlphaFoldDB" id="A0A077WLG1"/>
<reference evidence="3" key="1">
    <citation type="journal article" date="2014" name="Genome Announc.">
        <title>De novo whole-genome sequence and genome annotation of Lichtheimia ramosa.</title>
        <authorList>
            <person name="Linde J."/>
            <person name="Schwartze V."/>
            <person name="Binder U."/>
            <person name="Lass-Florl C."/>
            <person name="Voigt K."/>
            <person name="Horn F."/>
        </authorList>
    </citation>
    <scope>NUCLEOTIDE SEQUENCE</scope>
    <source>
        <strain evidence="3">JMRC FSU:6197</strain>
    </source>
</reference>
<evidence type="ECO:0000313" key="3">
    <source>
        <dbReference type="EMBL" id="CDS08310.1"/>
    </source>
</evidence>
<dbReference type="GO" id="GO:0005634">
    <property type="term" value="C:nucleus"/>
    <property type="evidence" value="ECO:0007669"/>
    <property type="project" value="TreeGrafter"/>
</dbReference>
<dbReference type="GO" id="GO:0004725">
    <property type="term" value="F:protein tyrosine phosphatase activity"/>
    <property type="evidence" value="ECO:0007669"/>
    <property type="project" value="TreeGrafter"/>
</dbReference>
<dbReference type="SUPFAM" id="SSF52821">
    <property type="entry name" value="Rhodanese/Cell cycle control phosphatase"/>
    <property type="match status" value="1"/>
</dbReference>
<feature type="region of interest" description="Disordered" evidence="1">
    <location>
        <begin position="138"/>
        <end position="157"/>
    </location>
</feature>
<gene>
    <name evidence="3" type="ORF">LRAMOSA02258</name>
</gene>
<dbReference type="Gene3D" id="3.40.250.10">
    <property type="entry name" value="Rhodanese-like domain"/>
    <property type="match status" value="1"/>
</dbReference>
<dbReference type="EMBL" id="LK023324">
    <property type="protein sequence ID" value="CDS08310.1"/>
    <property type="molecule type" value="Genomic_DNA"/>
</dbReference>
<proteinExistence type="predicted"/>
<feature type="domain" description="Rhodanese" evidence="2">
    <location>
        <begin position="24"/>
        <end position="123"/>
    </location>
</feature>
<dbReference type="PANTHER" id="PTHR10828:SF38">
    <property type="entry name" value="ARSENICAL-RESISTANCE PROTEIN 2-RELATED"/>
    <property type="match status" value="1"/>
</dbReference>
<name>A0A077WLG1_9FUNG</name>
<dbReference type="InterPro" id="IPR001763">
    <property type="entry name" value="Rhodanese-like_dom"/>
</dbReference>
<dbReference type="Pfam" id="PF00581">
    <property type="entry name" value="Rhodanese"/>
    <property type="match status" value="1"/>
</dbReference>
<feature type="compositionally biased region" description="Acidic residues" evidence="1">
    <location>
        <begin position="138"/>
        <end position="147"/>
    </location>
</feature>
<sequence>MSYAAPYIESDQLVTLVRDKTKVPGKDYVVIDVRDKDYYGGNIPGAINVPANQMLDRVNDLIEEYKAVPQVYFHCALSQQRGPKAARIYNEVRHLTGEKDVQKVMVLRGGFEGWHARYHKEKDLIENHVPSVWGIFEEDDQEQDEENPYLAGIPKTE</sequence>